<sequence length="830" mass="95580">MKKEIHIAQVIVNNNSLQTDKIFDYKIPEGLQNTLQRGMRVIVPFGMGNKKLEAYIMNIKREEKIEYKLKELLYPIDDEPIINEKQIRLIVWLKNKYMCKYIEAIQCVLPTGIVNKEKKTICLLEEDWATKCYKNSKNQVELLKLLEDLGGKATLEKLYSRLSTNNINNTLKLLEEKEFIKIDYEISSRVKIQTQQYVQLTIEKKEIETIINTLKNAKRQREILLFLKEHRECPVKELLDLLKANRASLNALVSKGYVTISEREYKRDPFKNLEFKNFPKLNPNIEQKEIIDEIKPYIHKEEPKTFLLHGVTGSGKTEIYLQLIEEVLNKGKQGIVLVPEIALTPQTIERFYGRFGEGIAVLHSNLSEGERFDEWRRIVEGKVNIVVGARSAIFAPFNKLGMIIIDEEHESTYKSDHHPKYHAAEVAAFRSREEGAIVVLGSATPSLETYYRGEKGEVLLHTLAKRATASTLPEVEVIDMRQELDHGNTEILSEKLFSLIKENLDRKKQIILFLNRRGYATFVSCKQCGYVVKCTHCDITMTYHKNMKNLQCHYCGEKREEPKLCPSCGGTHIRYNGMGTQKIEKIIEGYFPNAVIGRMDMDSTSVKGSHQRILESFKNGEIDILVGTQMISKGLDFPNVTLVGVISADASLNLPDFRASEKTFQLVTQVAGRAGRGSEKGKVVIQTYNPQHYSILAASQHDYDSFYKEELPIRKEYFYPPFVQLININFIGKKEEEVYTVSKKIANNIKYILKSKGYNKYDEIVFGPNPTIIAKVNEKYRYQLLLKDIDVPYRFLKSILKYLLMENRQKFVPASISLSIDIDPLYTMGI</sequence>
<organism evidence="15 16">
    <name type="scientific">Anaerovirgula multivorans</name>
    <dbReference type="NCBI Taxonomy" id="312168"/>
    <lineage>
        <taxon>Bacteria</taxon>
        <taxon>Bacillati</taxon>
        <taxon>Bacillota</taxon>
        <taxon>Clostridia</taxon>
        <taxon>Peptostreptococcales</taxon>
        <taxon>Natronincolaceae</taxon>
        <taxon>Anaerovirgula</taxon>
    </lineage>
</organism>
<dbReference type="Gene3D" id="3.40.50.300">
    <property type="entry name" value="P-loop containing nucleotide triphosphate hydrolases"/>
    <property type="match status" value="2"/>
</dbReference>
<dbReference type="GO" id="GO:0008270">
    <property type="term" value="F:zinc ion binding"/>
    <property type="evidence" value="ECO:0007669"/>
    <property type="project" value="UniProtKB-UniRule"/>
</dbReference>
<feature type="binding site" evidence="12">
    <location>
        <position position="568"/>
    </location>
    <ligand>
        <name>Zn(2+)</name>
        <dbReference type="ChEBI" id="CHEBI:29105"/>
        <label>1</label>
    </ligand>
</feature>
<dbReference type="PROSITE" id="PS51194">
    <property type="entry name" value="HELICASE_CTER"/>
    <property type="match status" value="1"/>
</dbReference>
<dbReference type="InterPro" id="IPR005259">
    <property type="entry name" value="PriA"/>
</dbReference>
<comment type="similarity">
    <text evidence="12">Belongs to the helicase family. PriA subfamily.</text>
</comment>
<dbReference type="Pfam" id="PF18074">
    <property type="entry name" value="PriA_C"/>
    <property type="match status" value="1"/>
</dbReference>
<dbReference type="Pfam" id="PF18319">
    <property type="entry name" value="Zn_ribbon_PriA"/>
    <property type="match status" value="1"/>
</dbReference>
<dbReference type="InterPro" id="IPR001650">
    <property type="entry name" value="Helicase_C-like"/>
</dbReference>
<dbReference type="Pfam" id="PF00271">
    <property type="entry name" value="Helicase_C"/>
    <property type="match status" value="1"/>
</dbReference>
<dbReference type="Gene3D" id="3.40.1440.60">
    <property type="entry name" value="PriA, 3(prime) DNA-binding domain"/>
    <property type="match status" value="1"/>
</dbReference>
<name>A0A239A5U5_9FIRM</name>
<evidence type="ECO:0000313" key="15">
    <source>
        <dbReference type="EMBL" id="SNR90879.1"/>
    </source>
</evidence>
<keyword evidence="1 12" id="KW-0639">Primosome</keyword>
<evidence type="ECO:0000256" key="5">
    <source>
        <dbReference type="ARBA" id="ARBA00022801"/>
    </source>
</evidence>
<dbReference type="PANTHER" id="PTHR30580">
    <property type="entry name" value="PRIMOSOMAL PROTEIN N"/>
    <property type="match status" value="1"/>
</dbReference>
<dbReference type="GO" id="GO:0006310">
    <property type="term" value="P:DNA recombination"/>
    <property type="evidence" value="ECO:0007669"/>
    <property type="project" value="InterPro"/>
</dbReference>
<dbReference type="NCBIfam" id="TIGR00595">
    <property type="entry name" value="priA"/>
    <property type="match status" value="1"/>
</dbReference>
<keyword evidence="6 12" id="KW-0347">Helicase</keyword>
<dbReference type="FunFam" id="3.40.50.300:FF:000489">
    <property type="entry name" value="Primosome assembly protein PriA"/>
    <property type="match status" value="1"/>
</dbReference>
<dbReference type="HAMAP" id="MF_00983">
    <property type="entry name" value="PriA"/>
    <property type="match status" value="1"/>
</dbReference>
<comment type="subunit">
    <text evidence="12">Component of the replication restart primosome.</text>
</comment>
<dbReference type="GO" id="GO:0006269">
    <property type="term" value="P:DNA replication, synthesis of primer"/>
    <property type="evidence" value="ECO:0007669"/>
    <property type="project" value="UniProtKB-KW"/>
</dbReference>
<comment type="function">
    <text evidence="12">Initiates the restart of stalled replication forks, which reloads the replicative helicase on sites other than the origin of replication. Recognizes and binds to abandoned replication forks and remodels them to uncover a helicase loading site. Promotes assembly of the primosome at these replication forks.</text>
</comment>
<dbReference type="GO" id="GO:0043138">
    <property type="term" value="F:3'-5' DNA helicase activity"/>
    <property type="evidence" value="ECO:0007669"/>
    <property type="project" value="UniProtKB-EC"/>
</dbReference>
<dbReference type="InterPro" id="IPR011545">
    <property type="entry name" value="DEAD/DEAH_box_helicase_dom"/>
</dbReference>
<comment type="cofactor">
    <cofactor evidence="12">
        <name>Zn(2+)</name>
        <dbReference type="ChEBI" id="CHEBI:29105"/>
    </cofactor>
    <text evidence="12">Binds 2 zinc ions per subunit.</text>
</comment>
<keyword evidence="7 12" id="KW-0862">Zinc</keyword>
<dbReference type="InterPro" id="IPR041236">
    <property type="entry name" value="PriA_C"/>
</dbReference>
<comment type="catalytic activity">
    <reaction evidence="11 12">
        <text>ATP + H2O = ADP + phosphate + H(+)</text>
        <dbReference type="Rhea" id="RHEA:13065"/>
        <dbReference type="ChEBI" id="CHEBI:15377"/>
        <dbReference type="ChEBI" id="CHEBI:15378"/>
        <dbReference type="ChEBI" id="CHEBI:30616"/>
        <dbReference type="ChEBI" id="CHEBI:43474"/>
        <dbReference type="ChEBI" id="CHEBI:456216"/>
        <dbReference type="EC" id="5.6.2.4"/>
    </reaction>
</comment>
<keyword evidence="5 12" id="KW-0378">Hydrolase</keyword>
<feature type="binding site" evidence="12">
    <location>
        <position position="552"/>
    </location>
    <ligand>
        <name>Zn(2+)</name>
        <dbReference type="ChEBI" id="CHEBI:29105"/>
        <label>2</label>
    </ligand>
</feature>
<feature type="binding site" evidence="12">
    <location>
        <position position="528"/>
    </location>
    <ligand>
        <name>Zn(2+)</name>
        <dbReference type="ChEBI" id="CHEBI:29105"/>
        <label>1</label>
    </ligand>
</feature>
<dbReference type="EMBL" id="FZOJ01000001">
    <property type="protein sequence ID" value="SNR90879.1"/>
    <property type="molecule type" value="Genomic_DNA"/>
</dbReference>
<protein>
    <recommendedName>
        <fullName evidence="12">Replication restart protein PriA</fullName>
    </recommendedName>
    <alternativeName>
        <fullName evidence="12">ATP-dependent DNA helicase PriA</fullName>
        <ecNumber evidence="12">5.6.2.4</ecNumber>
    </alternativeName>
    <alternativeName>
        <fullName evidence="12">DNA 3'-5' helicase PriA</fullName>
    </alternativeName>
</protein>
<evidence type="ECO:0000259" key="14">
    <source>
        <dbReference type="PROSITE" id="PS51194"/>
    </source>
</evidence>
<evidence type="ECO:0000256" key="3">
    <source>
        <dbReference type="ARBA" id="ARBA00022723"/>
    </source>
</evidence>
<evidence type="ECO:0000313" key="16">
    <source>
        <dbReference type="Proteomes" id="UP000198304"/>
    </source>
</evidence>
<dbReference type="NCBIfam" id="NF004066">
    <property type="entry name" value="PRK05580.1-3"/>
    <property type="match status" value="1"/>
</dbReference>
<dbReference type="CDD" id="cd18804">
    <property type="entry name" value="SF2_C_priA"/>
    <property type="match status" value="1"/>
</dbReference>
<dbReference type="Pfam" id="PF17764">
    <property type="entry name" value="PriA_3primeBD"/>
    <property type="match status" value="1"/>
</dbReference>
<dbReference type="FunFam" id="3.40.1440.60:FF:000001">
    <property type="entry name" value="Primosomal protein N"/>
    <property type="match status" value="1"/>
</dbReference>
<dbReference type="PANTHER" id="PTHR30580:SF0">
    <property type="entry name" value="PRIMOSOMAL PROTEIN N"/>
    <property type="match status" value="1"/>
</dbReference>
<dbReference type="RefSeq" id="WP_089281133.1">
    <property type="nucleotide sequence ID" value="NZ_FZOJ01000001.1"/>
</dbReference>
<dbReference type="GO" id="GO:0003677">
    <property type="term" value="F:DNA binding"/>
    <property type="evidence" value="ECO:0007669"/>
    <property type="project" value="UniProtKB-UniRule"/>
</dbReference>
<dbReference type="GO" id="GO:0006270">
    <property type="term" value="P:DNA replication initiation"/>
    <property type="evidence" value="ECO:0007669"/>
    <property type="project" value="TreeGrafter"/>
</dbReference>
<feature type="binding site" evidence="12">
    <location>
        <position position="555"/>
    </location>
    <ligand>
        <name>Zn(2+)</name>
        <dbReference type="ChEBI" id="CHEBI:29105"/>
        <label>2</label>
    </ligand>
</feature>
<evidence type="ECO:0000259" key="13">
    <source>
        <dbReference type="PROSITE" id="PS51192"/>
    </source>
</evidence>
<evidence type="ECO:0000256" key="11">
    <source>
        <dbReference type="ARBA" id="ARBA00048988"/>
    </source>
</evidence>
<dbReference type="SMART" id="SM00487">
    <property type="entry name" value="DEXDc"/>
    <property type="match status" value="1"/>
</dbReference>
<evidence type="ECO:0000256" key="12">
    <source>
        <dbReference type="HAMAP-Rule" id="MF_00983"/>
    </source>
</evidence>
<dbReference type="SMART" id="SM00490">
    <property type="entry name" value="HELICc"/>
    <property type="match status" value="1"/>
</dbReference>
<dbReference type="SUPFAM" id="SSF52540">
    <property type="entry name" value="P-loop containing nucleoside triphosphate hydrolases"/>
    <property type="match status" value="1"/>
</dbReference>
<dbReference type="EC" id="5.6.2.4" evidence="12"/>
<feature type="domain" description="Helicase ATP-binding" evidence="13">
    <location>
        <begin position="297"/>
        <end position="463"/>
    </location>
</feature>
<accession>A0A239A5U5</accession>
<keyword evidence="8 12" id="KW-0067">ATP-binding</keyword>
<reference evidence="15 16" key="1">
    <citation type="submission" date="2017-06" db="EMBL/GenBank/DDBJ databases">
        <authorList>
            <person name="Kim H.J."/>
            <person name="Triplett B.A."/>
        </authorList>
    </citation>
    <scope>NUCLEOTIDE SEQUENCE [LARGE SCALE GENOMIC DNA]</scope>
    <source>
        <strain evidence="15 16">SCA</strain>
    </source>
</reference>
<evidence type="ECO:0000256" key="9">
    <source>
        <dbReference type="ARBA" id="ARBA00023125"/>
    </source>
</evidence>
<feature type="binding site" evidence="12">
    <location>
        <position position="537"/>
    </location>
    <ligand>
        <name>Zn(2+)</name>
        <dbReference type="ChEBI" id="CHEBI:29105"/>
        <label>2</label>
    </ligand>
</feature>
<feature type="binding site" evidence="12">
    <location>
        <position position="565"/>
    </location>
    <ligand>
        <name>Zn(2+)</name>
        <dbReference type="ChEBI" id="CHEBI:29105"/>
        <label>1</label>
    </ligand>
</feature>
<dbReference type="InterPro" id="IPR041222">
    <property type="entry name" value="PriA_3primeBD"/>
</dbReference>
<dbReference type="GO" id="GO:0006302">
    <property type="term" value="P:double-strand break repair"/>
    <property type="evidence" value="ECO:0007669"/>
    <property type="project" value="InterPro"/>
</dbReference>
<dbReference type="InterPro" id="IPR042115">
    <property type="entry name" value="PriA_3primeBD_sf"/>
</dbReference>
<feature type="domain" description="Helicase C-terminal" evidence="14">
    <location>
        <begin position="560"/>
        <end position="746"/>
    </location>
</feature>
<feature type="binding site" evidence="12">
    <location>
        <position position="525"/>
    </location>
    <ligand>
        <name>Zn(2+)</name>
        <dbReference type="ChEBI" id="CHEBI:29105"/>
        <label>1</label>
    </ligand>
</feature>
<dbReference type="PROSITE" id="PS51192">
    <property type="entry name" value="HELICASE_ATP_BIND_1"/>
    <property type="match status" value="1"/>
</dbReference>
<keyword evidence="16" id="KW-1185">Reference proteome</keyword>
<evidence type="ECO:0000256" key="1">
    <source>
        <dbReference type="ARBA" id="ARBA00022515"/>
    </source>
</evidence>
<dbReference type="Pfam" id="PF00270">
    <property type="entry name" value="DEAD"/>
    <property type="match status" value="1"/>
</dbReference>
<evidence type="ECO:0000256" key="7">
    <source>
        <dbReference type="ARBA" id="ARBA00022833"/>
    </source>
</evidence>
<proteinExistence type="inferred from homology"/>
<evidence type="ECO:0000256" key="2">
    <source>
        <dbReference type="ARBA" id="ARBA00022705"/>
    </source>
</evidence>
<dbReference type="CDD" id="cd17929">
    <property type="entry name" value="DEXHc_priA"/>
    <property type="match status" value="1"/>
</dbReference>
<gene>
    <name evidence="12" type="primary">priA</name>
    <name evidence="15" type="ORF">SAMN05446037_1001354</name>
</gene>
<evidence type="ECO:0000256" key="8">
    <source>
        <dbReference type="ARBA" id="ARBA00022840"/>
    </source>
</evidence>
<dbReference type="InterPro" id="IPR014001">
    <property type="entry name" value="Helicase_ATP-bd"/>
</dbReference>
<dbReference type="InterPro" id="IPR027417">
    <property type="entry name" value="P-loop_NTPase"/>
</dbReference>
<keyword evidence="2 12" id="KW-0235">DNA replication</keyword>
<evidence type="ECO:0000256" key="10">
    <source>
        <dbReference type="ARBA" id="ARBA00023235"/>
    </source>
</evidence>
<dbReference type="AlphaFoldDB" id="A0A239A5U5"/>
<keyword evidence="4 12" id="KW-0547">Nucleotide-binding</keyword>
<keyword evidence="10 12" id="KW-0413">Isomerase</keyword>
<evidence type="ECO:0000256" key="6">
    <source>
        <dbReference type="ARBA" id="ARBA00022806"/>
    </source>
</evidence>
<evidence type="ECO:0000256" key="4">
    <source>
        <dbReference type="ARBA" id="ARBA00022741"/>
    </source>
</evidence>
<feature type="binding site" evidence="12">
    <location>
        <position position="534"/>
    </location>
    <ligand>
        <name>Zn(2+)</name>
        <dbReference type="ChEBI" id="CHEBI:29105"/>
        <label>2</label>
    </ligand>
</feature>
<dbReference type="InterPro" id="IPR040498">
    <property type="entry name" value="PriA_CRR"/>
</dbReference>
<dbReference type="GO" id="GO:0005524">
    <property type="term" value="F:ATP binding"/>
    <property type="evidence" value="ECO:0007669"/>
    <property type="project" value="UniProtKB-UniRule"/>
</dbReference>
<dbReference type="GO" id="GO:1990077">
    <property type="term" value="C:primosome complex"/>
    <property type="evidence" value="ECO:0007669"/>
    <property type="project" value="UniProtKB-UniRule"/>
</dbReference>
<keyword evidence="3 12" id="KW-0479">Metal-binding</keyword>
<dbReference type="OrthoDB" id="9759544at2"/>
<keyword evidence="9 12" id="KW-0238">DNA-binding</keyword>
<dbReference type="GO" id="GO:0016887">
    <property type="term" value="F:ATP hydrolysis activity"/>
    <property type="evidence" value="ECO:0007669"/>
    <property type="project" value="RHEA"/>
</dbReference>
<dbReference type="Proteomes" id="UP000198304">
    <property type="component" value="Unassembled WGS sequence"/>
</dbReference>
<comment type="catalytic activity">
    <reaction evidence="12">
        <text>Couples ATP hydrolysis with the unwinding of duplex DNA by translocating in the 3'-5' direction.</text>
        <dbReference type="EC" id="5.6.2.4"/>
    </reaction>
</comment>